<dbReference type="PANTHER" id="PTHR12430">
    <property type="entry name" value="MITOCHONDRIAL IMPORT RECEPTOR SUBUNIT TOM20"/>
    <property type="match status" value="1"/>
</dbReference>
<evidence type="ECO:0000256" key="9">
    <source>
        <dbReference type="ARBA" id="ARBA00023136"/>
    </source>
</evidence>
<dbReference type="Pfam" id="PF02064">
    <property type="entry name" value="MAS20"/>
    <property type="match status" value="1"/>
</dbReference>
<comment type="subcellular location">
    <subcellularLocation>
        <location evidence="1">Mitochondrion outer membrane</location>
        <topology evidence="1">Single-pass membrane protein</topology>
    </subcellularLocation>
</comment>
<keyword evidence="5" id="KW-1000">Mitochondrion outer membrane</keyword>
<evidence type="ECO:0000256" key="7">
    <source>
        <dbReference type="ARBA" id="ARBA00022989"/>
    </source>
</evidence>
<protein>
    <recommendedName>
        <fullName evidence="13">Mitochondrial import receptor subunit TOM20</fullName>
    </recommendedName>
</protein>
<keyword evidence="7 10" id="KW-1133">Transmembrane helix</keyword>
<dbReference type="Gene3D" id="1.20.960.10">
    <property type="entry name" value="Mitochondrial outer membrane translocase complex, subunit Tom20 domain"/>
    <property type="match status" value="1"/>
</dbReference>
<evidence type="ECO:0000256" key="8">
    <source>
        <dbReference type="ARBA" id="ARBA00023128"/>
    </source>
</evidence>
<dbReference type="GO" id="GO:0006605">
    <property type="term" value="P:protein targeting"/>
    <property type="evidence" value="ECO:0007669"/>
    <property type="project" value="InterPro"/>
</dbReference>
<dbReference type="GO" id="GO:0030150">
    <property type="term" value="P:protein import into mitochondrial matrix"/>
    <property type="evidence" value="ECO:0007669"/>
    <property type="project" value="TreeGrafter"/>
</dbReference>
<dbReference type="GO" id="GO:0008320">
    <property type="term" value="F:protein transmembrane transporter activity"/>
    <property type="evidence" value="ECO:0007669"/>
    <property type="project" value="TreeGrafter"/>
</dbReference>
<evidence type="ECO:0000313" key="11">
    <source>
        <dbReference type="EMBL" id="ODQ71326.1"/>
    </source>
</evidence>
<dbReference type="GO" id="GO:0005742">
    <property type="term" value="C:mitochondrial outer membrane translocase complex"/>
    <property type="evidence" value="ECO:0007669"/>
    <property type="project" value="InterPro"/>
</dbReference>
<dbReference type="PANTHER" id="PTHR12430:SF0">
    <property type="entry name" value="TRANSLOCASE OF OUTER MITOCHONDRIAL MEMBRANE 20"/>
    <property type="match status" value="1"/>
</dbReference>
<organism evidence="11 12">
    <name type="scientific">Lipomyces starkeyi NRRL Y-11557</name>
    <dbReference type="NCBI Taxonomy" id="675824"/>
    <lineage>
        <taxon>Eukaryota</taxon>
        <taxon>Fungi</taxon>
        <taxon>Dikarya</taxon>
        <taxon>Ascomycota</taxon>
        <taxon>Saccharomycotina</taxon>
        <taxon>Lipomycetes</taxon>
        <taxon>Lipomycetales</taxon>
        <taxon>Lipomycetaceae</taxon>
        <taxon>Lipomyces</taxon>
    </lineage>
</organism>
<dbReference type="STRING" id="675824.A0A1E3Q102"/>
<dbReference type="EMBL" id="KV454298">
    <property type="protein sequence ID" value="ODQ71326.1"/>
    <property type="molecule type" value="Genomic_DNA"/>
</dbReference>
<dbReference type="Proteomes" id="UP000094385">
    <property type="component" value="Unassembled WGS sequence"/>
</dbReference>
<evidence type="ECO:0000256" key="6">
    <source>
        <dbReference type="ARBA" id="ARBA00022927"/>
    </source>
</evidence>
<dbReference type="InterPro" id="IPR002056">
    <property type="entry name" value="MAS20"/>
</dbReference>
<evidence type="ECO:0000313" key="12">
    <source>
        <dbReference type="Proteomes" id="UP000094385"/>
    </source>
</evidence>
<reference evidence="11 12" key="1">
    <citation type="journal article" date="2016" name="Proc. Natl. Acad. Sci. U.S.A.">
        <title>Comparative genomics of biotechnologically important yeasts.</title>
        <authorList>
            <person name="Riley R."/>
            <person name="Haridas S."/>
            <person name="Wolfe K.H."/>
            <person name="Lopes M.R."/>
            <person name="Hittinger C.T."/>
            <person name="Goeker M."/>
            <person name="Salamov A.A."/>
            <person name="Wisecaver J.H."/>
            <person name="Long T.M."/>
            <person name="Calvey C.H."/>
            <person name="Aerts A.L."/>
            <person name="Barry K.W."/>
            <person name="Choi C."/>
            <person name="Clum A."/>
            <person name="Coughlan A.Y."/>
            <person name="Deshpande S."/>
            <person name="Douglass A.P."/>
            <person name="Hanson S.J."/>
            <person name="Klenk H.-P."/>
            <person name="LaButti K.M."/>
            <person name="Lapidus A."/>
            <person name="Lindquist E.A."/>
            <person name="Lipzen A.M."/>
            <person name="Meier-Kolthoff J.P."/>
            <person name="Ohm R.A."/>
            <person name="Otillar R.P."/>
            <person name="Pangilinan J.L."/>
            <person name="Peng Y."/>
            <person name="Rokas A."/>
            <person name="Rosa C.A."/>
            <person name="Scheuner C."/>
            <person name="Sibirny A.A."/>
            <person name="Slot J.C."/>
            <person name="Stielow J.B."/>
            <person name="Sun H."/>
            <person name="Kurtzman C.P."/>
            <person name="Blackwell M."/>
            <person name="Grigoriev I.V."/>
            <person name="Jeffries T.W."/>
        </authorList>
    </citation>
    <scope>NUCLEOTIDE SEQUENCE [LARGE SCALE GENOMIC DNA]</scope>
    <source>
        <strain evidence="11 12">NRRL Y-11557</strain>
    </source>
</reference>
<proteinExistence type="inferred from homology"/>
<dbReference type="AlphaFoldDB" id="A0A1E3Q102"/>
<keyword evidence="6" id="KW-0653">Protein transport</keyword>
<keyword evidence="8" id="KW-0496">Mitochondrion</keyword>
<comment type="similarity">
    <text evidence="2">Belongs to the Tom20 family.</text>
</comment>
<evidence type="ECO:0000256" key="1">
    <source>
        <dbReference type="ARBA" id="ARBA00004572"/>
    </source>
</evidence>
<evidence type="ECO:0000256" key="5">
    <source>
        <dbReference type="ARBA" id="ARBA00022787"/>
    </source>
</evidence>
<name>A0A1E3Q102_LIPST</name>
<evidence type="ECO:0000256" key="3">
    <source>
        <dbReference type="ARBA" id="ARBA00022448"/>
    </source>
</evidence>
<sequence>MELRRGPIGIIVGSILLCPILYCVYFDYRRRHSPTFRRLIRDLVRQYRKKEKQQRLQRYKELIDHRLQEAPIPTSEWEIAQFIVLNLTEGENHCAKRKYEEAALNYYFALEAYSSPHELMPSVCSDKNVRNILRTLVKVRPFKPSEPRYRTPLLVA</sequence>
<feature type="transmembrane region" description="Helical" evidence="10">
    <location>
        <begin position="6"/>
        <end position="28"/>
    </location>
</feature>
<dbReference type="InterPro" id="IPR023392">
    <property type="entry name" value="Tom20_dom_sf"/>
</dbReference>
<dbReference type="SUPFAM" id="SSF47157">
    <property type="entry name" value="Mitochondrial import receptor subunit Tom20"/>
    <property type="match status" value="1"/>
</dbReference>
<evidence type="ECO:0000256" key="2">
    <source>
        <dbReference type="ARBA" id="ARBA00005792"/>
    </source>
</evidence>
<dbReference type="GO" id="GO:0006886">
    <property type="term" value="P:intracellular protein transport"/>
    <property type="evidence" value="ECO:0007669"/>
    <property type="project" value="InterPro"/>
</dbReference>
<evidence type="ECO:0008006" key="13">
    <source>
        <dbReference type="Google" id="ProtNLM"/>
    </source>
</evidence>
<dbReference type="PRINTS" id="PR00351">
    <property type="entry name" value="OM20RECEPTOR"/>
</dbReference>
<evidence type="ECO:0000256" key="4">
    <source>
        <dbReference type="ARBA" id="ARBA00022692"/>
    </source>
</evidence>
<evidence type="ECO:0000256" key="10">
    <source>
        <dbReference type="SAM" id="Phobius"/>
    </source>
</evidence>
<keyword evidence="4 10" id="KW-0812">Transmembrane</keyword>
<keyword evidence="12" id="KW-1185">Reference proteome</keyword>
<dbReference type="GO" id="GO:0016031">
    <property type="term" value="P:tRNA import into mitochondrion"/>
    <property type="evidence" value="ECO:0007669"/>
    <property type="project" value="TreeGrafter"/>
</dbReference>
<dbReference type="GO" id="GO:0030943">
    <property type="term" value="F:mitochondrion targeting sequence binding"/>
    <property type="evidence" value="ECO:0007669"/>
    <property type="project" value="TreeGrafter"/>
</dbReference>
<dbReference type="OrthoDB" id="2154253at2759"/>
<gene>
    <name evidence="11" type="ORF">LIPSTDRAFT_73963</name>
</gene>
<keyword evidence="3" id="KW-0813">Transport</keyword>
<accession>A0A1E3Q102</accession>
<keyword evidence="9 10" id="KW-0472">Membrane</keyword>